<evidence type="ECO:0000313" key="1">
    <source>
        <dbReference type="EMBL" id="CAF1154487.1"/>
    </source>
</evidence>
<comment type="caution">
    <text evidence="1">The sequence shown here is derived from an EMBL/GenBank/DDBJ whole genome shotgun (WGS) entry which is preliminary data.</text>
</comment>
<gene>
    <name evidence="1" type="ORF">SEV965_LOCUS18632</name>
</gene>
<reference evidence="1" key="1">
    <citation type="submission" date="2021-02" db="EMBL/GenBank/DDBJ databases">
        <authorList>
            <person name="Nowell W R."/>
        </authorList>
    </citation>
    <scope>NUCLEOTIDE SEQUENCE</scope>
</reference>
<name>A0A814SYH4_9BILA</name>
<dbReference type="AlphaFoldDB" id="A0A814SYH4"/>
<dbReference type="Proteomes" id="UP000663889">
    <property type="component" value="Unassembled WGS sequence"/>
</dbReference>
<dbReference type="EMBL" id="CAJNOU010001117">
    <property type="protein sequence ID" value="CAF1154487.1"/>
    <property type="molecule type" value="Genomic_DNA"/>
</dbReference>
<proteinExistence type="predicted"/>
<organism evidence="1 2">
    <name type="scientific">Rotaria sordida</name>
    <dbReference type="NCBI Taxonomy" id="392033"/>
    <lineage>
        <taxon>Eukaryota</taxon>
        <taxon>Metazoa</taxon>
        <taxon>Spiralia</taxon>
        <taxon>Gnathifera</taxon>
        <taxon>Rotifera</taxon>
        <taxon>Eurotatoria</taxon>
        <taxon>Bdelloidea</taxon>
        <taxon>Philodinida</taxon>
        <taxon>Philodinidae</taxon>
        <taxon>Rotaria</taxon>
    </lineage>
</organism>
<accession>A0A814SYH4</accession>
<protein>
    <submittedName>
        <fullName evidence="1">Uncharacterized protein</fullName>
    </submittedName>
</protein>
<sequence length="466" mass="55451">MDFDDGFDFFNNDMKCMNSMNEYQKDILDFPIFHSTPSLAHSKQQIRAVDFPSTKKHYGIVTFFDHQMPIIYRLFNDTFYIPYIRFSYVLNIFAHPPHKNDLVDIRNLPVIEMTNTEKTYYDELSSLNDTSDWSNYQLLSVSMLDGVLSIVNLTKNLNFKNDLHSMEQCKEWQETLNKIRQEARDRWILDEKIVLTRLTEKQDMESTCILSTNIAQRRSLFEERLDLSIVDEAGGFIQIDSYIYPFIKNRLNNEIYINLDDIRQNLIVPSSYMISYSDRNSPMYHTYIVVIEQAQSNYEWNRIRRGHNNDLSKVLPSAKSLDRNLFDEFPFLSLQVLLHLFLNKNSNLNLQFVQLFETSSLNEIELNYKNNLDRQFIMATKRQGGIVNNNIPCLIYLKFDRQIIWIPTETKTKRIMNNDERLYLNMILLYHGFWKNLLTKKKQWYLKEFNNNDKENTNVKILFATG</sequence>
<evidence type="ECO:0000313" key="2">
    <source>
        <dbReference type="Proteomes" id="UP000663889"/>
    </source>
</evidence>